<proteinExistence type="predicted"/>
<dbReference type="EMBL" id="HBUE01068562">
    <property type="protein sequence ID" value="CAG6471660.1"/>
    <property type="molecule type" value="Transcribed_RNA"/>
</dbReference>
<dbReference type="EMBL" id="HBUE01068559">
    <property type="protein sequence ID" value="CAG6471657.1"/>
    <property type="molecule type" value="Transcribed_RNA"/>
</dbReference>
<dbReference type="EMBL" id="HBUE01176389">
    <property type="protein sequence ID" value="CAG6517982.1"/>
    <property type="molecule type" value="Transcribed_RNA"/>
</dbReference>
<evidence type="ECO:0000313" key="1">
    <source>
        <dbReference type="EMBL" id="CAG6569514.1"/>
    </source>
</evidence>
<dbReference type="AlphaFoldDB" id="A0A8D8NLF3"/>
<organism evidence="1">
    <name type="scientific">Culex pipiens</name>
    <name type="common">House mosquito</name>
    <dbReference type="NCBI Taxonomy" id="7175"/>
    <lineage>
        <taxon>Eukaryota</taxon>
        <taxon>Metazoa</taxon>
        <taxon>Ecdysozoa</taxon>
        <taxon>Arthropoda</taxon>
        <taxon>Hexapoda</taxon>
        <taxon>Insecta</taxon>
        <taxon>Pterygota</taxon>
        <taxon>Neoptera</taxon>
        <taxon>Endopterygota</taxon>
        <taxon>Diptera</taxon>
        <taxon>Nematocera</taxon>
        <taxon>Culicoidea</taxon>
        <taxon>Culicidae</taxon>
        <taxon>Culicinae</taxon>
        <taxon>Culicini</taxon>
        <taxon>Culex</taxon>
        <taxon>Culex</taxon>
    </lineage>
</organism>
<accession>A0A8D8NLF3</accession>
<reference evidence="1" key="1">
    <citation type="submission" date="2021-05" db="EMBL/GenBank/DDBJ databases">
        <authorList>
            <person name="Alioto T."/>
            <person name="Alioto T."/>
            <person name="Gomez Garrido J."/>
        </authorList>
    </citation>
    <scope>NUCLEOTIDE SEQUENCE</scope>
</reference>
<protein>
    <submittedName>
        <fullName evidence="1">(northern house mosquito) hypothetical protein</fullName>
    </submittedName>
</protein>
<sequence length="122" mass="13992">MVATGMFLGTKWRRRDRQFPHRNGVKLRSSGVTIAVGDTAGVVWVTRASGSQGWARRPVREAYTPRGLDVQFLRRYSCSSSGSRDRRTLSSGLLHRFHFTHCEQVSLLRDGERSWFDRPLLQ</sequence>
<name>A0A8D8NLF3_CULPI</name>
<dbReference type="EMBL" id="HBUE01281901">
    <property type="protein sequence ID" value="CAG6569514.1"/>
    <property type="molecule type" value="Transcribed_RNA"/>
</dbReference>